<gene>
    <name evidence="9" type="ordered locus">Varpa_1425</name>
</gene>
<keyword evidence="4" id="KW-0732">Signal</keyword>
<comment type="similarity">
    <text evidence="1">Belongs to the tannase family.</text>
</comment>
<evidence type="ECO:0000256" key="6">
    <source>
        <dbReference type="ARBA" id="ARBA00022837"/>
    </source>
</evidence>
<feature type="region of interest" description="Disordered" evidence="8">
    <location>
        <begin position="52"/>
        <end position="75"/>
    </location>
</feature>
<dbReference type="STRING" id="595537.Varpa_1425"/>
<reference evidence="9 10" key="2">
    <citation type="journal article" date="2013" name="Genome Announc.">
        <title>Genome of the Root-Associated Plant Growth-Promoting Bacterium Variovorax paradoxus Strain EPS.</title>
        <authorList>
            <person name="Han J.I."/>
            <person name="Spain J.C."/>
            <person name="Leadbetter J.R."/>
            <person name="Ovchinnikova G."/>
            <person name="Goodwin L.A."/>
            <person name="Han C.S."/>
            <person name="Woyke T."/>
            <person name="Davenport K.W."/>
            <person name="Orwin P.M."/>
        </authorList>
    </citation>
    <scope>NUCLEOTIDE SEQUENCE [LARGE SCALE GENOMIC DNA]</scope>
    <source>
        <strain evidence="9 10">EPS</strain>
    </source>
</reference>
<dbReference type="Pfam" id="PF07519">
    <property type="entry name" value="Tannase"/>
    <property type="match status" value="1"/>
</dbReference>
<evidence type="ECO:0000256" key="1">
    <source>
        <dbReference type="ARBA" id="ARBA00006249"/>
    </source>
</evidence>
<dbReference type="GO" id="GO:0052689">
    <property type="term" value="F:carboxylic ester hydrolase activity"/>
    <property type="evidence" value="ECO:0007669"/>
    <property type="project" value="UniProtKB-KW"/>
</dbReference>
<dbReference type="KEGG" id="vpe:Varpa_1425"/>
<keyword evidence="6" id="KW-0106">Calcium</keyword>
<dbReference type="Proteomes" id="UP000008917">
    <property type="component" value="Chromosome"/>
</dbReference>
<dbReference type="PANTHER" id="PTHR33938">
    <property type="entry name" value="FERULOYL ESTERASE B-RELATED"/>
    <property type="match status" value="1"/>
</dbReference>
<evidence type="ECO:0000256" key="4">
    <source>
        <dbReference type="ARBA" id="ARBA00022729"/>
    </source>
</evidence>
<evidence type="ECO:0000256" key="7">
    <source>
        <dbReference type="ARBA" id="ARBA00023157"/>
    </source>
</evidence>
<evidence type="ECO:0000256" key="3">
    <source>
        <dbReference type="ARBA" id="ARBA00022723"/>
    </source>
</evidence>
<name>E6V1I5_VARPE</name>
<proteinExistence type="inferred from homology"/>
<evidence type="ECO:0000313" key="9">
    <source>
        <dbReference type="EMBL" id="ADU35641.1"/>
    </source>
</evidence>
<evidence type="ECO:0000256" key="8">
    <source>
        <dbReference type="SAM" id="MobiDB-lite"/>
    </source>
</evidence>
<keyword evidence="3" id="KW-0479">Metal-binding</keyword>
<dbReference type="AlphaFoldDB" id="E6V1I5"/>
<evidence type="ECO:0000313" key="10">
    <source>
        <dbReference type="Proteomes" id="UP000008917"/>
    </source>
</evidence>
<dbReference type="InterPro" id="IPR011118">
    <property type="entry name" value="Tannase/feruloyl_esterase"/>
</dbReference>
<dbReference type="HOGENOM" id="CLU_316406_0_0_4"/>
<accession>E6V1I5</accession>
<protein>
    <submittedName>
        <fullName evidence="9">Tannase and feruloyl esterase</fullName>
    </submittedName>
</protein>
<dbReference type="eggNOG" id="COG0412">
    <property type="taxonomic scope" value="Bacteria"/>
</dbReference>
<dbReference type="EMBL" id="CP002417">
    <property type="protein sequence ID" value="ADU35641.1"/>
    <property type="molecule type" value="Genomic_DNA"/>
</dbReference>
<evidence type="ECO:0000256" key="5">
    <source>
        <dbReference type="ARBA" id="ARBA00022801"/>
    </source>
</evidence>
<keyword evidence="2" id="KW-0719">Serine esterase</keyword>
<keyword evidence="5" id="KW-0378">Hydrolase</keyword>
<sequence length="922" mass="95855">MRTPRPRSIFSMLDAARRARRSFGPAVGISLVSLVLAACGGGGGGGGGGSGFFPIVPNNPPADGGGPPDNPPPPAVVPVVACADLAGKSLPASLISLPTGGATVVSATAVAAGDVGNPNGDYCKVRGTIQPIDPASQSINFAVNLPEKWNQKTIHFGGGGFDGVLIDGTEQIRFGPREKPAPLALGYATYGDDSGHQSSSITDGRFAANDEQLANYGGQSLKKTRDVAQALVLARYGVKPKKSYFLGTSTGGRDALGYIQRWPLDYDGVIANEPALNYTGTRLSNVAVGRALYNNNAAGFLNVPKTLLVQDRVKQACDKLDGAVDNIVSNVESCRLLNDQILASLTCPGGLDTGPTCLSKEQIETVHAIKNPLDFTTYSLANGVKRAGGYNLLEGTLVAGPYTTRDLGTRPVPGNPATSADANMYVTGDQWVKFFVTRNAEFNSLTFDPQNPGSYAARVTEVSNLTDATDPDLSPFFGHGGKLILLHGLADEVISNNSTIDYYKEMIATMGQAMVDQNVRFYTVPGMGHGTGVFIPNWDSLAALESWAESGLAPATGVAVDAVPATYGRTRPLCQYPSWPKYGGSGSLDAAVNYSCVTETADPLACPNLPAAVTTYKGGNSFGEELSVRIDPATMAYTVTIDASLQRAAATTSSGKLVLQQLCSYTSDEAGAVFTFASGGVLQGGVKAPVGTSFAPLLAFQNTFENTLDPTEFKPVSDIFNTVGVQQVTGDAKVFAGAVRLRDAGTFQYCRSAAGNAGSFMIYNASCTTTEKGYITYDTTHKAFNVFTTPDTATTGGTRTGSMVIGLVNGTAVPLHLVRVSPTDFGMRFYGLQPGEGVELPVGTADGTYAMSSVSGENSAATVTGTGFNLAGAAATLTYNKPVRGVIESSGGTPDHFIFNSGVIGYASGAGTSAGLQFGVRH</sequence>
<dbReference type="InterPro" id="IPR029058">
    <property type="entry name" value="AB_hydrolase_fold"/>
</dbReference>
<organism evidence="9 10">
    <name type="scientific">Variovorax paradoxus (strain EPS)</name>
    <dbReference type="NCBI Taxonomy" id="595537"/>
    <lineage>
        <taxon>Bacteria</taxon>
        <taxon>Pseudomonadati</taxon>
        <taxon>Pseudomonadota</taxon>
        <taxon>Betaproteobacteria</taxon>
        <taxon>Burkholderiales</taxon>
        <taxon>Comamonadaceae</taxon>
        <taxon>Variovorax</taxon>
    </lineage>
</organism>
<evidence type="ECO:0000256" key="2">
    <source>
        <dbReference type="ARBA" id="ARBA00022487"/>
    </source>
</evidence>
<dbReference type="Gene3D" id="3.40.50.1820">
    <property type="entry name" value="alpha/beta hydrolase"/>
    <property type="match status" value="1"/>
</dbReference>
<keyword evidence="7" id="KW-1015">Disulfide bond</keyword>
<dbReference type="GO" id="GO:0046872">
    <property type="term" value="F:metal ion binding"/>
    <property type="evidence" value="ECO:0007669"/>
    <property type="project" value="UniProtKB-KW"/>
</dbReference>
<reference evidence="10" key="1">
    <citation type="submission" date="2010-12" db="EMBL/GenBank/DDBJ databases">
        <title>Complete sequence of Variovorax paradoxus EPS.</title>
        <authorList>
            <consortium name="US DOE Joint Genome Institute"/>
            <person name="Lucas S."/>
            <person name="Copeland A."/>
            <person name="Lapidus A."/>
            <person name="Cheng J.-F."/>
            <person name="Goodwin L."/>
            <person name="Pitluck S."/>
            <person name="Teshima H."/>
            <person name="Detter J.C."/>
            <person name="Han C."/>
            <person name="Tapia R."/>
            <person name="Land M."/>
            <person name="Hauser L."/>
            <person name="Kyrpides N."/>
            <person name="Ivanova N."/>
            <person name="Ovchinnikova G."/>
            <person name="Orwin P."/>
            <person name="Han J.-I.G."/>
            <person name="Woyke T."/>
        </authorList>
    </citation>
    <scope>NUCLEOTIDE SEQUENCE [LARGE SCALE GENOMIC DNA]</scope>
    <source>
        <strain evidence="10">EPS</strain>
    </source>
</reference>
<dbReference type="PANTHER" id="PTHR33938:SF15">
    <property type="entry name" value="FERULOYL ESTERASE B-RELATED"/>
    <property type="match status" value="1"/>
</dbReference>
<dbReference type="SUPFAM" id="SSF53474">
    <property type="entry name" value="alpha/beta-Hydrolases"/>
    <property type="match status" value="1"/>
</dbReference>